<gene>
    <name evidence="1" type="ORF">SAMEA4873652_03802</name>
</gene>
<dbReference type="EMBL" id="CAAHCV010000012">
    <property type="protein sequence ID" value="VGL98164.1"/>
    <property type="molecule type" value="Genomic_DNA"/>
</dbReference>
<evidence type="ECO:0008006" key="2">
    <source>
        <dbReference type="Google" id="ProtNLM"/>
    </source>
</evidence>
<proteinExistence type="predicted"/>
<reference evidence="1" key="1">
    <citation type="submission" date="2019-03" db="EMBL/GenBank/DDBJ databases">
        <authorList>
            <consortium name="Pathogen Informatics"/>
        </authorList>
    </citation>
    <scope>NUCLEOTIDE SEQUENCE</scope>
    <source>
        <strain evidence="1">5012STDY7626450</strain>
    </source>
</reference>
<organism evidence="1">
    <name type="scientific">Klebsiella pneumoniae</name>
    <dbReference type="NCBI Taxonomy" id="573"/>
    <lineage>
        <taxon>Bacteria</taxon>
        <taxon>Pseudomonadati</taxon>
        <taxon>Pseudomonadota</taxon>
        <taxon>Gammaproteobacteria</taxon>
        <taxon>Enterobacterales</taxon>
        <taxon>Enterobacteriaceae</taxon>
        <taxon>Klebsiella/Raoultella group</taxon>
        <taxon>Klebsiella</taxon>
        <taxon>Klebsiella pneumoniae complex</taxon>
    </lineage>
</organism>
<evidence type="ECO:0000313" key="1">
    <source>
        <dbReference type="EMBL" id="VGL98164.1"/>
    </source>
</evidence>
<protein>
    <recommendedName>
        <fullName evidence="2">RES domain-containing protein</fullName>
    </recommendedName>
</protein>
<sequence length="408" mass="47760">MTLHQILSKELKDLFVYILRRSTFRPPIKINGDIVSDFSNRCEQFKECLNEYIDANDNAASERVKSRIKTIEKLQYGLTKSLKAFLSGDIKDAYDTFDEVLSFPTVYRHLRRISIPLKEICNEHKPLFRVRKSERPVITRKEIFHIPFTHRHLVNAQRYSVAGLPCLYLGSSLYICWQEMDKPDFDKLYLSSFISWDDESYILNLAADFLYSRTARGFYGDISNRDNLVKISYLTLWPLIIACNYLKQNENSSFNQEYIIPNLLMQWISRLEDRAIVGIAYRSTKVKKTTNTHLATNVVLPPKVSYEDTITKPYCQKLLSMFEFTQPVSWQVLKTLDYKVDNELNEDQEKAIKLLKRKERLSGINDLNEDLISLYPLTDFYKLEQSMDRLLQYDVLEVKVGGTLAAER</sequence>
<dbReference type="RefSeq" id="WP_117108142.1">
    <property type="nucleotide sequence ID" value="NZ_CAAGZC010000011.1"/>
</dbReference>
<dbReference type="AlphaFoldDB" id="A0A486R8J6"/>
<name>A0A486R8J6_KLEPN</name>
<accession>A0A486R8J6</accession>